<dbReference type="Gene3D" id="3.20.20.140">
    <property type="entry name" value="Metal-dependent hydrolases"/>
    <property type="match status" value="1"/>
</dbReference>
<dbReference type="Proteomes" id="UP000737402">
    <property type="component" value="Unassembled WGS sequence"/>
</dbReference>
<sequence>MQDYFADLHIHLGSTVSGNPVKITASRKMTIEAVIEEARLRKGLDMIGVIDCHVPEVLVQLGNWVKDGLALEKPDGGIQFGETTLILGTELEVHDENCQGLIHVLCYLPTRETMIEFSRWLSERLKNITLSTQRVYENAVVIQEKVRDLGGLFIPAHVFTPFKSLYGKGVERSLKEVFDPGLIDAVELGLSANTLMASALSELDRYLFVSNSDAHSVGKIAREYQKIRLMEPSFIELKAALSESDGRGISANYGLDPHLGKYYRTACENCLRVVEGVGTVEGNCPDCGHARMTKGVSVRIEEIRDQAQSIRKRPPYIHQVPLDFIPGLGPKTMLKLRGVFGSEMKILHDATFEELSEVVGEKVARLIVKARNGELNFHSGGGGRFGRVK</sequence>
<dbReference type="RefSeq" id="WP_204418040.1">
    <property type="nucleotide sequence ID" value="NZ_JAFBED010000006.1"/>
</dbReference>
<dbReference type="SUPFAM" id="SSF89550">
    <property type="entry name" value="PHP domain-like"/>
    <property type="match status" value="1"/>
</dbReference>
<dbReference type="PANTHER" id="PTHR40084">
    <property type="entry name" value="PHOSPHOHYDROLASE, PHP FAMILY"/>
    <property type="match status" value="1"/>
</dbReference>
<proteinExistence type="predicted"/>
<evidence type="ECO:0000313" key="1">
    <source>
        <dbReference type="EMBL" id="MBM7621269.1"/>
    </source>
</evidence>
<protein>
    <submittedName>
        <fullName evidence="1">Uncharacterized protein (TIGR00375 family)</fullName>
    </submittedName>
</protein>
<gene>
    <name evidence="1" type="ORF">JOC95_003142</name>
</gene>
<evidence type="ECO:0000313" key="2">
    <source>
        <dbReference type="Proteomes" id="UP000737402"/>
    </source>
</evidence>
<dbReference type="CDD" id="cd19067">
    <property type="entry name" value="PfuEndoQ-like"/>
    <property type="match status" value="1"/>
</dbReference>
<accession>A0ABS2P2T8</accession>
<dbReference type="InterPro" id="IPR016195">
    <property type="entry name" value="Pol/histidinol_Pase-like"/>
</dbReference>
<organism evidence="1 2">
    <name type="scientific">Sutcliffiella tianshenii</name>
    <dbReference type="NCBI Taxonomy" id="1463404"/>
    <lineage>
        <taxon>Bacteria</taxon>
        <taxon>Bacillati</taxon>
        <taxon>Bacillota</taxon>
        <taxon>Bacilli</taxon>
        <taxon>Bacillales</taxon>
        <taxon>Bacillaceae</taxon>
        <taxon>Sutcliffiella</taxon>
    </lineage>
</organism>
<dbReference type="InterPro" id="IPR010994">
    <property type="entry name" value="RuvA_2-like"/>
</dbReference>
<name>A0ABS2P2T8_9BACI</name>
<comment type="caution">
    <text evidence="1">The sequence shown here is derived from an EMBL/GenBank/DDBJ whole genome shotgun (WGS) entry which is preliminary data.</text>
</comment>
<dbReference type="Gene3D" id="1.10.150.20">
    <property type="entry name" value="5' to 3' exonuclease, C-terminal subdomain"/>
    <property type="match status" value="1"/>
</dbReference>
<dbReference type="SUPFAM" id="SSF47781">
    <property type="entry name" value="RuvA domain 2-like"/>
    <property type="match status" value="1"/>
</dbReference>
<keyword evidence="2" id="KW-1185">Reference proteome</keyword>
<dbReference type="PANTHER" id="PTHR40084:SF1">
    <property type="entry name" value="PHOSPHOTRANSFERASE"/>
    <property type="match status" value="1"/>
</dbReference>
<dbReference type="EMBL" id="JAFBED010000006">
    <property type="protein sequence ID" value="MBM7621269.1"/>
    <property type="molecule type" value="Genomic_DNA"/>
</dbReference>
<reference evidence="1 2" key="1">
    <citation type="submission" date="2021-01" db="EMBL/GenBank/DDBJ databases">
        <title>Genomic Encyclopedia of Type Strains, Phase IV (KMG-IV): sequencing the most valuable type-strain genomes for metagenomic binning, comparative biology and taxonomic classification.</title>
        <authorList>
            <person name="Goeker M."/>
        </authorList>
    </citation>
    <scope>NUCLEOTIDE SEQUENCE [LARGE SCALE GENOMIC DNA]</scope>
    <source>
        <strain evidence="1 2">DSM 25879</strain>
    </source>
</reference>